<organism evidence="1">
    <name type="scientific">freshwater metagenome</name>
    <dbReference type="NCBI Taxonomy" id="449393"/>
    <lineage>
        <taxon>unclassified sequences</taxon>
        <taxon>metagenomes</taxon>
        <taxon>ecological metagenomes</taxon>
    </lineage>
</organism>
<accession>A0A6J6KP31</accession>
<reference evidence="1" key="1">
    <citation type="submission" date="2020-05" db="EMBL/GenBank/DDBJ databases">
        <authorList>
            <person name="Chiriac C."/>
            <person name="Salcher M."/>
            <person name="Ghai R."/>
            <person name="Kavagutti S V."/>
        </authorList>
    </citation>
    <scope>NUCLEOTIDE SEQUENCE</scope>
</reference>
<gene>
    <name evidence="1" type="ORF">UFOPK2166_00845</name>
</gene>
<evidence type="ECO:0000313" key="1">
    <source>
        <dbReference type="EMBL" id="CAB4651587.1"/>
    </source>
</evidence>
<proteinExistence type="predicted"/>
<dbReference type="EMBL" id="CAEZWB010000108">
    <property type="protein sequence ID" value="CAB4651587.1"/>
    <property type="molecule type" value="Genomic_DNA"/>
</dbReference>
<name>A0A6J6KP31_9ZZZZ</name>
<protein>
    <submittedName>
        <fullName evidence="1">Unannotated protein</fullName>
    </submittedName>
</protein>
<dbReference type="AlphaFoldDB" id="A0A6J6KP31"/>
<sequence length="125" mass="12548">MSAPPVWLGADHESVAWPTPPTAVSDVGVEGAVGAGVSNVERAYSNKLGELAPGFVTLSGVATLNMRCAICAGVAPGSICNHSAAAPATCGAAIDVPDIVRAELDEVRATERMPTPGANTSTHDP</sequence>